<feature type="signal peptide" evidence="2">
    <location>
        <begin position="1"/>
        <end position="24"/>
    </location>
</feature>
<dbReference type="RefSeq" id="WP_066534055.1">
    <property type="nucleotide sequence ID" value="NZ_CP065321.1"/>
</dbReference>
<dbReference type="EMBL" id="CP065321">
    <property type="protein sequence ID" value="QQR29711.1"/>
    <property type="molecule type" value="Genomic_DNA"/>
</dbReference>
<keyword evidence="1" id="KW-0677">Repeat</keyword>
<reference evidence="5 7" key="3">
    <citation type="submission" date="2020-11" db="EMBL/GenBank/DDBJ databases">
        <title>Closed and high quality bacterial genomes of the OMM12 community.</title>
        <authorList>
            <person name="Marbouty M."/>
            <person name="Lamy-Besnier Q."/>
            <person name="Debarbieux L."/>
            <person name="Koszul R."/>
        </authorList>
    </citation>
    <scope>NUCLEOTIDE SEQUENCE [LARGE SCALE GENOMIC DNA]</scope>
    <source>
        <strain evidence="5 7">KB18</strain>
    </source>
</reference>
<dbReference type="Proteomes" id="UP000196710">
    <property type="component" value="Chromosome"/>
</dbReference>
<evidence type="ECO:0000256" key="1">
    <source>
        <dbReference type="ARBA" id="ARBA00022737"/>
    </source>
</evidence>
<evidence type="ECO:0000313" key="7">
    <source>
        <dbReference type="Proteomes" id="UP000596035"/>
    </source>
</evidence>
<dbReference type="PROSITE" id="PS51272">
    <property type="entry name" value="SLH"/>
    <property type="match status" value="1"/>
</dbReference>
<evidence type="ECO:0000313" key="4">
    <source>
        <dbReference type="EMBL" id="ASB40420.1"/>
    </source>
</evidence>
<feature type="domain" description="SLH" evidence="3">
    <location>
        <begin position="25"/>
        <end position="64"/>
    </location>
</feature>
<gene>
    <name evidence="4" type="ORF">ADH66_06930</name>
    <name evidence="5" type="ORF">I5Q82_17025</name>
</gene>
<keyword evidence="2" id="KW-0732">Signal</keyword>
<keyword evidence="6" id="KW-1185">Reference proteome</keyword>
<reference evidence="4" key="1">
    <citation type="journal article" date="2017" name="Genome Announc.">
        <title>High-Quality Whole-Genome Sequences of the Oligo-Mouse-Microbiota Bacterial Community.</title>
        <authorList>
            <person name="Garzetti D."/>
            <person name="Brugiroux S."/>
            <person name="Bunk B."/>
            <person name="Pukall R."/>
            <person name="McCoy K.D."/>
            <person name="Macpherson A.J."/>
            <person name="Stecher B."/>
        </authorList>
    </citation>
    <scope>NUCLEOTIDE SEQUENCE</scope>
    <source>
        <strain evidence="4">KB18</strain>
    </source>
</reference>
<evidence type="ECO:0000256" key="2">
    <source>
        <dbReference type="SAM" id="SignalP"/>
    </source>
</evidence>
<proteinExistence type="predicted"/>
<dbReference type="EMBL" id="CP021422">
    <property type="protein sequence ID" value="ASB40420.1"/>
    <property type="molecule type" value="Genomic_DNA"/>
</dbReference>
<protein>
    <submittedName>
        <fullName evidence="5">S-layer homology domain-containing protein</fullName>
    </submittedName>
</protein>
<dbReference type="KEGG" id="amur:ADH66_06930"/>
<accession>A0A1Z2XPQ8</accession>
<dbReference type="Pfam" id="PF00395">
    <property type="entry name" value="SLH"/>
    <property type="match status" value="1"/>
</dbReference>
<sequence>MKKLMATLLTLVLMVSTVTVSASAAAEKFTDVKPGNWYYTAVDYAVGEGLFSGTSATTFAPTGP</sequence>
<feature type="chain" id="PRO_5044568659" evidence="2">
    <location>
        <begin position="25"/>
        <end position="64"/>
    </location>
</feature>
<dbReference type="Proteomes" id="UP000596035">
    <property type="component" value="Chromosome"/>
</dbReference>
<evidence type="ECO:0000313" key="5">
    <source>
        <dbReference type="EMBL" id="QQR29711.1"/>
    </source>
</evidence>
<dbReference type="AlphaFoldDB" id="A0A1Z2XPQ8"/>
<organism evidence="5 7">
    <name type="scientific">Acutalibacter muris</name>
    <dbReference type="NCBI Taxonomy" id="1796620"/>
    <lineage>
        <taxon>Bacteria</taxon>
        <taxon>Bacillati</taxon>
        <taxon>Bacillota</taxon>
        <taxon>Clostridia</taxon>
        <taxon>Eubacteriales</taxon>
        <taxon>Acutalibacteraceae</taxon>
        <taxon>Acutalibacter</taxon>
    </lineage>
</organism>
<name>A0A1Z2XPQ8_9FIRM</name>
<evidence type="ECO:0000259" key="3">
    <source>
        <dbReference type="PROSITE" id="PS51272"/>
    </source>
</evidence>
<dbReference type="InterPro" id="IPR001119">
    <property type="entry name" value="SLH_dom"/>
</dbReference>
<evidence type="ECO:0000313" key="6">
    <source>
        <dbReference type="Proteomes" id="UP000196710"/>
    </source>
</evidence>
<reference evidence="6" key="2">
    <citation type="submission" date="2017-05" db="EMBL/GenBank/DDBJ databases">
        <title>Improved OligoMM genomes.</title>
        <authorList>
            <person name="Garzetti D."/>
        </authorList>
    </citation>
    <scope>NUCLEOTIDE SEQUENCE [LARGE SCALE GENOMIC DNA]</scope>
    <source>
        <strain evidence="6">KB18</strain>
    </source>
</reference>